<dbReference type="GO" id="GO:0005975">
    <property type="term" value="P:carbohydrate metabolic process"/>
    <property type="evidence" value="ECO:0007669"/>
    <property type="project" value="InterPro"/>
</dbReference>
<organism evidence="5 6">
    <name type="scientific">Fusarium denticulatum</name>
    <dbReference type="NCBI Taxonomy" id="48507"/>
    <lineage>
        <taxon>Eukaryota</taxon>
        <taxon>Fungi</taxon>
        <taxon>Dikarya</taxon>
        <taxon>Ascomycota</taxon>
        <taxon>Pezizomycotina</taxon>
        <taxon>Sordariomycetes</taxon>
        <taxon>Hypocreomycetidae</taxon>
        <taxon>Hypocreales</taxon>
        <taxon>Nectriaceae</taxon>
        <taxon>Fusarium</taxon>
        <taxon>Fusarium fujikuroi species complex</taxon>
    </lineage>
</organism>
<keyword evidence="3" id="KW-0472">Membrane</keyword>
<dbReference type="Pfam" id="PF00722">
    <property type="entry name" value="Glyco_hydro_16"/>
    <property type="match status" value="1"/>
</dbReference>
<evidence type="ECO:0000256" key="1">
    <source>
        <dbReference type="ARBA" id="ARBA00006865"/>
    </source>
</evidence>
<sequence length="491" mass="56109">MSAPVQTQPEEPALSVQGPPTGAAQPAASGTSTPIPASRSHLSSYHVRGQSSAITLDQDRLNRRFKSSRLVGEYEKPWLKEWKREVNWDSIIFYSGVVIALGISAFIAWNTVRVIPHNEYCLIMDDQFSKLDTEIWSHEVQMNGFGFVPPPYHLHVSLTIINSTGSFDWTTTDESNSYVDEQGLHIVPTLTLETTKITENQMLDKFVVNLTRDGTCTYTDQRLSNLTYNNPCWARSNATSRAMINPVRSARLTTSGKKTIKYGRIEVEAKLPSGDWMWPAIWMMPQDNVYGEWPRSGEIDIMESRGNDAEIYPMGNNIVSSAMHWGTLYDTDAFRLSKGEWGSKRTKYSDNFHTFGLEWSENYLFTWLDGRLRQIVYFDFTKNKNMWEYGKFAGITVNKTVHQDTWSWTGRKNTPFDQPFYLILNVAVGGNNGWFPDKMGGKPWSDESSEPMRDFWDAKGTWLPSWGDQKDRGMIVRSVKMWQEGACPIKN</sequence>
<proteinExistence type="inferred from homology"/>
<dbReference type="InterPro" id="IPR050546">
    <property type="entry name" value="Glycosyl_Hydrlase_16"/>
</dbReference>
<evidence type="ECO:0000313" key="5">
    <source>
        <dbReference type="EMBL" id="KAF5680748.1"/>
    </source>
</evidence>
<feature type="compositionally biased region" description="Low complexity" evidence="2">
    <location>
        <begin position="17"/>
        <end position="34"/>
    </location>
</feature>
<comment type="similarity">
    <text evidence="1">Belongs to the glycosyl hydrolase 16 family.</text>
</comment>
<dbReference type="AlphaFoldDB" id="A0A8H5X459"/>
<dbReference type="PANTHER" id="PTHR10963:SF55">
    <property type="entry name" value="GLYCOSIDE HYDROLASE FAMILY 16 PROTEIN"/>
    <property type="match status" value="1"/>
</dbReference>
<keyword evidence="5" id="KW-0378">Hydrolase</keyword>
<evidence type="ECO:0000259" key="4">
    <source>
        <dbReference type="PROSITE" id="PS51762"/>
    </source>
</evidence>
<dbReference type="InterPro" id="IPR013320">
    <property type="entry name" value="ConA-like_dom_sf"/>
</dbReference>
<reference evidence="5 6" key="1">
    <citation type="submission" date="2020-05" db="EMBL/GenBank/DDBJ databases">
        <title>Identification and distribution of gene clusters putatively required for synthesis of sphingolipid metabolism inhibitors in phylogenetically diverse species of the filamentous fungus Fusarium.</title>
        <authorList>
            <person name="Kim H.-S."/>
            <person name="Busman M."/>
            <person name="Brown D.W."/>
            <person name="Divon H."/>
            <person name="Uhlig S."/>
            <person name="Proctor R.H."/>
        </authorList>
    </citation>
    <scope>NUCLEOTIDE SEQUENCE [LARGE SCALE GENOMIC DNA]</scope>
    <source>
        <strain evidence="5 6">NRRL 25311</strain>
    </source>
</reference>
<comment type="caution">
    <text evidence="5">The sequence shown here is derived from an EMBL/GenBank/DDBJ whole genome shotgun (WGS) entry which is preliminary data.</text>
</comment>
<dbReference type="PANTHER" id="PTHR10963">
    <property type="entry name" value="GLYCOSYL HYDROLASE-RELATED"/>
    <property type="match status" value="1"/>
</dbReference>
<dbReference type="Proteomes" id="UP000562682">
    <property type="component" value="Unassembled WGS sequence"/>
</dbReference>
<keyword evidence="3" id="KW-1133">Transmembrane helix</keyword>
<evidence type="ECO:0000256" key="3">
    <source>
        <dbReference type="SAM" id="Phobius"/>
    </source>
</evidence>
<keyword evidence="3" id="KW-0812">Transmembrane</keyword>
<gene>
    <name evidence="5" type="ORF">FDENT_8309</name>
</gene>
<evidence type="ECO:0000256" key="2">
    <source>
        <dbReference type="SAM" id="MobiDB-lite"/>
    </source>
</evidence>
<dbReference type="GO" id="GO:0004553">
    <property type="term" value="F:hydrolase activity, hydrolyzing O-glycosyl compounds"/>
    <property type="evidence" value="ECO:0007669"/>
    <property type="project" value="InterPro"/>
</dbReference>
<evidence type="ECO:0000313" key="6">
    <source>
        <dbReference type="Proteomes" id="UP000562682"/>
    </source>
</evidence>
<keyword evidence="6" id="KW-1185">Reference proteome</keyword>
<dbReference type="EMBL" id="JAAOAK010000243">
    <property type="protein sequence ID" value="KAF5680748.1"/>
    <property type="molecule type" value="Genomic_DNA"/>
</dbReference>
<feature type="domain" description="GH16" evidence="4">
    <location>
        <begin position="167"/>
        <end position="467"/>
    </location>
</feature>
<feature type="region of interest" description="Disordered" evidence="2">
    <location>
        <begin position="1"/>
        <end position="40"/>
    </location>
</feature>
<protein>
    <submittedName>
        <fullName evidence="5">Glycosyl hydrolase family</fullName>
    </submittedName>
</protein>
<name>A0A8H5X459_9HYPO</name>
<accession>A0A8H5X459</accession>
<feature type="transmembrane region" description="Helical" evidence="3">
    <location>
        <begin position="91"/>
        <end position="109"/>
    </location>
</feature>
<dbReference type="SUPFAM" id="SSF49899">
    <property type="entry name" value="Concanavalin A-like lectins/glucanases"/>
    <property type="match status" value="1"/>
</dbReference>
<dbReference type="Gene3D" id="2.60.120.200">
    <property type="match status" value="1"/>
</dbReference>
<dbReference type="InterPro" id="IPR000757">
    <property type="entry name" value="Beta-glucanase-like"/>
</dbReference>
<dbReference type="PROSITE" id="PS51762">
    <property type="entry name" value="GH16_2"/>
    <property type="match status" value="1"/>
</dbReference>